<dbReference type="Gene3D" id="2.60.120.380">
    <property type="match status" value="1"/>
</dbReference>
<accession>A0A7L7L5W1</accession>
<reference evidence="2 3" key="2">
    <citation type="submission" date="2020-08" db="EMBL/GenBank/DDBJ databases">
        <title>Adhaeribacter dokdonensis sp. nov., isolated from the rhizosphere of Elymus tsukushiensis, a plant native to the Dokdo Islands, Republic of Korea.</title>
        <authorList>
            <person name="Ghim S.Y."/>
        </authorList>
    </citation>
    <scope>NUCLEOTIDE SEQUENCE [LARGE SCALE GENOMIC DNA]</scope>
    <source>
        <strain evidence="2 3">KUDC8001</strain>
    </source>
</reference>
<dbReference type="RefSeq" id="WP_182415395.1">
    <property type="nucleotide sequence ID" value="NZ_CP055153.1"/>
</dbReference>
<dbReference type="AlphaFoldDB" id="A0A7L7L5W1"/>
<proteinExistence type="predicted"/>
<evidence type="ECO:0000313" key="3">
    <source>
        <dbReference type="Proteomes" id="UP000514509"/>
    </source>
</evidence>
<gene>
    <name evidence="2" type="ORF">HUW48_09215</name>
</gene>
<dbReference type="Proteomes" id="UP000514509">
    <property type="component" value="Chromosome"/>
</dbReference>
<sequence>MKNLFVAALLAITVSTTSSSFANSSPVIRTEHTKSDAAATVTLNQTKKSTLEVVIKNAPNPKLTVSLYDSFGNYLASRTLSNLESGVRLNFDLTPLEDGVYQVKVMDGISTQVKKFALNTVVPTTSAYQNLTLL</sequence>
<reference evidence="2 3" key="1">
    <citation type="submission" date="2020-06" db="EMBL/GenBank/DDBJ databases">
        <authorList>
            <person name="Hwang Y.J."/>
        </authorList>
    </citation>
    <scope>NUCLEOTIDE SEQUENCE [LARGE SCALE GENOMIC DNA]</scope>
    <source>
        <strain evidence="2 3">KUDC8001</strain>
    </source>
</reference>
<dbReference type="KEGG" id="add:HUW48_09215"/>
<organism evidence="2 3">
    <name type="scientific">Adhaeribacter radiodurans</name>
    <dbReference type="NCBI Taxonomy" id="2745197"/>
    <lineage>
        <taxon>Bacteria</taxon>
        <taxon>Pseudomonadati</taxon>
        <taxon>Bacteroidota</taxon>
        <taxon>Cytophagia</taxon>
        <taxon>Cytophagales</taxon>
        <taxon>Hymenobacteraceae</taxon>
        <taxon>Adhaeribacter</taxon>
    </lineage>
</organism>
<protein>
    <submittedName>
        <fullName evidence="2">T9SS type A sorting domain-containing protein</fullName>
    </submittedName>
</protein>
<dbReference type="EMBL" id="CP055153">
    <property type="protein sequence ID" value="QMU28207.1"/>
    <property type="molecule type" value="Genomic_DNA"/>
</dbReference>
<name>A0A7L7L5W1_9BACT</name>
<keyword evidence="1" id="KW-0732">Signal</keyword>
<dbReference type="NCBIfam" id="TIGR04183">
    <property type="entry name" value="Por_Secre_tail"/>
    <property type="match status" value="1"/>
</dbReference>
<evidence type="ECO:0000256" key="1">
    <source>
        <dbReference type="SAM" id="SignalP"/>
    </source>
</evidence>
<feature type="signal peptide" evidence="1">
    <location>
        <begin position="1"/>
        <end position="22"/>
    </location>
</feature>
<evidence type="ECO:0000313" key="2">
    <source>
        <dbReference type="EMBL" id="QMU28207.1"/>
    </source>
</evidence>
<dbReference type="InterPro" id="IPR026444">
    <property type="entry name" value="Secre_tail"/>
</dbReference>
<keyword evidence="3" id="KW-1185">Reference proteome</keyword>
<feature type="chain" id="PRO_5029572655" evidence="1">
    <location>
        <begin position="23"/>
        <end position="134"/>
    </location>
</feature>